<dbReference type="EMBL" id="JACHOU010000026">
    <property type="protein sequence ID" value="MBB6357571.1"/>
    <property type="molecule type" value="Genomic_DNA"/>
</dbReference>
<keyword evidence="1" id="KW-0808">Transferase</keyword>
<dbReference type="Proteomes" id="UP000536262">
    <property type="component" value="Unassembled WGS sequence"/>
</dbReference>
<dbReference type="Pfam" id="PF08843">
    <property type="entry name" value="AbiEii"/>
    <property type="match status" value="1"/>
</dbReference>
<reference evidence="1 2" key="1">
    <citation type="submission" date="2020-08" db="EMBL/GenBank/DDBJ databases">
        <title>Genomic Encyclopedia of Type Strains, Phase IV (KMG-IV): sequencing the most valuable type-strain genomes for metagenomic binning, comparative biology and taxonomic classification.</title>
        <authorList>
            <person name="Goeker M."/>
        </authorList>
    </citation>
    <scope>NUCLEOTIDE SEQUENCE [LARGE SCALE GENOMIC DNA]</scope>
    <source>
        <strain evidence="1 2">DSM 7051</strain>
    </source>
</reference>
<evidence type="ECO:0000313" key="1">
    <source>
        <dbReference type="EMBL" id="MBB6357571.1"/>
    </source>
</evidence>
<accession>A0A7X0KNW0</accession>
<organism evidence="1 2">
    <name type="scientific">Aminobacter aganoensis</name>
    <dbReference type="NCBI Taxonomy" id="83264"/>
    <lineage>
        <taxon>Bacteria</taxon>
        <taxon>Pseudomonadati</taxon>
        <taxon>Pseudomonadota</taxon>
        <taxon>Alphaproteobacteria</taxon>
        <taxon>Hyphomicrobiales</taxon>
        <taxon>Phyllobacteriaceae</taxon>
        <taxon>Aminobacter</taxon>
    </lineage>
</organism>
<evidence type="ECO:0000313" key="2">
    <source>
        <dbReference type="Proteomes" id="UP000536262"/>
    </source>
</evidence>
<name>A0A7X0KNW0_9HYPH</name>
<gene>
    <name evidence="1" type="ORF">GGR00_005394</name>
</gene>
<dbReference type="AlphaFoldDB" id="A0A7X0KNW0"/>
<dbReference type="InterPro" id="IPR014942">
    <property type="entry name" value="AbiEii"/>
</dbReference>
<proteinExistence type="predicted"/>
<comment type="caution">
    <text evidence="1">The sequence shown here is derived from an EMBL/GenBank/DDBJ whole genome shotgun (WGS) entry which is preliminary data.</text>
</comment>
<dbReference type="RefSeq" id="WP_425488818.1">
    <property type="nucleotide sequence ID" value="NZ_BAABEG010000004.1"/>
</dbReference>
<protein>
    <submittedName>
        <fullName evidence="1">Putative nucleotidyltransferase component of viral defense system</fullName>
    </submittedName>
</protein>
<dbReference type="GO" id="GO:0016740">
    <property type="term" value="F:transferase activity"/>
    <property type="evidence" value="ECO:0007669"/>
    <property type="project" value="UniProtKB-KW"/>
</dbReference>
<keyword evidence="2" id="KW-1185">Reference proteome</keyword>
<sequence length="83" mass="9163">MGIVITKLVVRSDSAQVLRGSVVEPDLRPVSSGVQDEFGFAEMRIVSFPDLYAGKIVAAFDRLHQRDLFDARDLLARAPDLTC</sequence>